<protein>
    <submittedName>
        <fullName evidence="3">Astacin domain-containing protein</fullName>
    </submittedName>
</protein>
<dbReference type="AlphaFoldDB" id="A0A0N5BLT7"/>
<accession>A0A0N5BLT7</accession>
<evidence type="ECO:0000313" key="3">
    <source>
        <dbReference type="WBParaSite" id="SPAL_0000688300.1"/>
    </source>
</evidence>
<dbReference type="InterPro" id="IPR001506">
    <property type="entry name" value="Peptidase_M12A"/>
</dbReference>
<dbReference type="GO" id="GO:0004222">
    <property type="term" value="F:metalloendopeptidase activity"/>
    <property type="evidence" value="ECO:0007669"/>
    <property type="project" value="InterPro"/>
</dbReference>
<dbReference type="Gene3D" id="3.40.390.10">
    <property type="entry name" value="Collagenase (Catalytic Domain)"/>
    <property type="match status" value="1"/>
</dbReference>
<organism evidence="2 3">
    <name type="scientific">Strongyloides papillosus</name>
    <name type="common">Intestinal threadworm</name>
    <dbReference type="NCBI Taxonomy" id="174720"/>
    <lineage>
        <taxon>Eukaryota</taxon>
        <taxon>Metazoa</taxon>
        <taxon>Ecdysozoa</taxon>
        <taxon>Nematoda</taxon>
        <taxon>Chromadorea</taxon>
        <taxon>Rhabditida</taxon>
        <taxon>Tylenchina</taxon>
        <taxon>Panagrolaimomorpha</taxon>
        <taxon>Strongyloidoidea</taxon>
        <taxon>Strongyloididae</taxon>
        <taxon>Strongyloides</taxon>
    </lineage>
</organism>
<sequence>MLYFIFRMFFYNFIESSIYMVIFYLNDKIYLKYHIDKSLDSQIIEAVLSYLNKKTCFFFIQTLREDKADLKFDYGPNFNSSLGKTDNKTEIITIRAKNPSKVQVFRLVLRQLGMDFEHNRYDGDSHIFLKIVHKNIIEIIFRSYLIDIHLHFLSLIIIHQ</sequence>
<dbReference type="GO" id="GO:0006508">
    <property type="term" value="P:proteolysis"/>
    <property type="evidence" value="ECO:0007669"/>
    <property type="project" value="InterPro"/>
</dbReference>
<name>A0A0N5BLT7_STREA</name>
<dbReference type="InterPro" id="IPR024079">
    <property type="entry name" value="MetalloPept_cat_dom_sf"/>
</dbReference>
<reference evidence="3" key="1">
    <citation type="submission" date="2017-02" db="UniProtKB">
        <authorList>
            <consortium name="WormBaseParasite"/>
        </authorList>
    </citation>
    <scope>IDENTIFICATION</scope>
</reference>
<evidence type="ECO:0000259" key="1">
    <source>
        <dbReference type="Pfam" id="PF01400"/>
    </source>
</evidence>
<dbReference type="WBParaSite" id="SPAL_0000688300.1">
    <property type="protein sequence ID" value="SPAL_0000688300.1"/>
    <property type="gene ID" value="SPAL_0000688300"/>
</dbReference>
<feature type="domain" description="Peptidase M12A" evidence="1">
    <location>
        <begin position="31"/>
        <end position="138"/>
    </location>
</feature>
<proteinExistence type="predicted"/>
<evidence type="ECO:0000313" key="2">
    <source>
        <dbReference type="Proteomes" id="UP000046392"/>
    </source>
</evidence>
<dbReference type="Pfam" id="PF01400">
    <property type="entry name" value="Astacin"/>
    <property type="match status" value="1"/>
</dbReference>
<keyword evidence="2" id="KW-1185">Reference proteome</keyword>
<dbReference type="Proteomes" id="UP000046392">
    <property type="component" value="Unplaced"/>
</dbReference>